<evidence type="ECO:0000313" key="2">
    <source>
        <dbReference type="EMBL" id="GJT13889.1"/>
    </source>
</evidence>
<name>A0ABQ5BKE9_9ASTR</name>
<feature type="region of interest" description="Disordered" evidence="1">
    <location>
        <begin position="227"/>
        <end position="251"/>
    </location>
</feature>
<evidence type="ECO:0000256" key="1">
    <source>
        <dbReference type="SAM" id="MobiDB-lite"/>
    </source>
</evidence>
<keyword evidence="3" id="KW-1185">Reference proteome</keyword>
<sequence length="251" mass="27720">MARCGDLRTLRRAAFSSSFKSFSIMKGNLSLPLKMRIKMGSGRSLSSTSGGSSMEDSTVLASQKAGCPPQDPDKLDQTSDELDHLLEQETNLLFPLKRKSPVPERSDEIWISPVETIGSKYGVDCHSANHLSYLDVRFQIECDGLPLPTRRVGLDVSDVLLLAGQASCLLSPRCHDELSFGLLDVPELDSSVFDTPVLRTTPFLINASLAVTYLSKSVFEHRVSESRGSEWEEKPARSNFDLRPSEVDNQN</sequence>
<feature type="compositionally biased region" description="Low complexity" evidence="1">
    <location>
        <begin position="42"/>
        <end position="53"/>
    </location>
</feature>
<reference evidence="2" key="1">
    <citation type="journal article" date="2022" name="Int. J. Mol. Sci.">
        <title>Draft Genome of Tanacetum Coccineum: Genomic Comparison of Closely Related Tanacetum-Family Plants.</title>
        <authorList>
            <person name="Yamashiro T."/>
            <person name="Shiraishi A."/>
            <person name="Nakayama K."/>
            <person name="Satake H."/>
        </authorList>
    </citation>
    <scope>NUCLEOTIDE SEQUENCE</scope>
</reference>
<comment type="caution">
    <text evidence="2">The sequence shown here is derived from an EMBL/GenBank/DDBJ whole genome shotgun (WGS) entry which is preliminary data.</text>
</comment>
<evidence type="ECO:0000313" key="3">
    <source>
        <dbReference type="Proteomes" id="UP001151760"/>
    </source>
</evidence>
<accession>A0ABQ5BKE9</accession>
<dbReference type="Proteomes" id="UP001151760">
    <property type="component" value="Unassembled WGS sequence"/>
</dbReference>
<feature type="compositionally biased region" description="Basic and acidic residues" evidence="1">
    <location>
        <begin position="227"/>
        <end position="236"/>
    </location>
</feature>
<dbReference type="EMBL" id="BQNB010013268">
    <property type="protein sequence ID" value="GJT13889.1"/>
    <property type="molecule type" value="Genomic_DNA"/>
</dbReference>
<protein>
    <submittedName>
        <fullName evidence="2">Uncharacterized protein</fullName>
    </submittedName>
</protein>
<proteinExistence type="predicted"/>
<feature type="region of interest" description="Disordered" evidence="1">
    <location>
        <begin position="42"/>
        <end position="77"/>
    </location>
</feature>
<reference evidence="2" key="2">
    <citation type="submission" date="2022-01" db="EMBL/GenBank/DDBJ databases">
        <authorList>
            <person name="Yamashiro T."/>
            <person name="Shiraishi A."/>
            <person name="Satake H."/>
            <person name="Nakayama K."/>
        </authorList>
    </citation>
    <scope>NUCLEOTIDE SEQUENCE</scope>
</reference>
<organism evidence="2 3">
    <name type="scientific">Tanacetum coccineum</name>
    <dbReference type="NCBI Taxonomy" id="301880"/>
    <lineage>
        <taxon>Eukaryota</taxon>
        <taxon>Viridiplantae</taxon>
        <taxon>Streptophyta</taxon>
        <taxon>Embryophyta</taxon>
        <taxon>Tracheophyta</taxon>
        <taxon>Spermatophyta</taxon>
        <taxon>Magnoliopsida</taxon>
        <taxon>eudicotyledons</taxon>
        <taxon>Gunneridae</taxon>
        <taxon>Pentapetalae</taxon>
        <taxon>asterids</taxon>
        <taxon>campanulids</taxon>
        <taxon>Asterales</taxon>
        <taxon>Asteraceae</taxon>
        <taxon>Asteroideae</taxon>
        <taxon>Anthemideae</taxon>
        <taxon>Anthemidinae</taxon>
        <taxon>Tanacetum</taxon>
    </lineage>
</organism>
<gene>
    <name evidence="2" type="ORF">Tco_0860931</name>
</gene>